<reference evidence="11" key="1">
    <citation type="submission" date="2025-08" db="UniProtKB">
        <authorList>
            <consortium name="RefSeq"/>
        </authorList>
    </citation>
    <scope>IDENTIFICATION</scope>
</reference>
<comment type="pathway">
    <text evidence="2">Lipid metabolism; sphingolipid metabolism.</text>
</comment>
<dbReference type="PIRSF" id="PIRSF005225">
    <property type="entry name" value="LAG1_LAC1"/>
    <property type="match status" value="1"/>
</dbReference>
<keyword evidence="5 8" id="KW-1133">Transmembrane helix</keyword>
<keyword evidence="10" id="KW-1185">Reference proteome</keyword>
<protein>
    <submittedName>
        <fullName evidence="11">Ceramide synthase 1</fullName>
    </submittedName>
</protein>
<dbReference type="PANTHER" id="PTHR12560">
    <property type="entry name" value="LONGEVITY ASSURANCE FACTOR 1 LAG1"/>
    <property type="match status" value="1"/>
</dbReference>
<dbReference type="PANTHER" id="PTHR12560:SF58">
    <property type="entry name" value="CERAMIDE SYNTHASE 1"/>
    <property type="match status" value="1"/>
</dbReference>
<evidence type="ECO:0000256" key="6">
    <source>
        <dbReference type="ARBA" id="ARBA00023136"/>
    </source>
</evidence>
<dbReference type="InterPro" id="IPR006634">
    <property type="entry name" value="TLC-dom"/>
</dbReference>
<evidence type="ECO:0000256" key="1">
    <source>
        <dbReference type="ARBA" id="ARBA00004141"/>
    </source>
</evidence>
<keyword evidence="6 7" id="KW-0472">Membrane</keyword>
<organism evidence="10 11">
    <name type="scientific">Hydra vulgaris</name>
    <name type="common">Hydra</name>
    <name type="synonym">Hydra attenuata</name>
    <dbReference type="NCBI Taxonomy" id="6087"/>
    <lineage>
        <taxon>Eukaryota</taxon>
        <taxon>Metazoa</taxon>
        <taxon>Cnidaria</taxon>
        <taxon>Hydrozoa</taxon>
        <taxon>Hydroidolina</taxon>
        <taxon>Anthoathecata</taxon>
        <taxon>Aplanulata</taxon>
        <taxon>Hydridae</taxon>
        <taxon>Hydra</taxon>
    </lineage>
</organism>
<feature type="transmembrane region" description="Helical" evidence="8">
    <location>
        <begin position="171"/>
        <end position="195"/>
    </location>
</feature>
<feature type="transmembrane region" description="Helical" evidence="8">
    <location>
        <begin position="137"/>
        <end position="159"/>
    </location>
</feature>
<comment type="subcellular location">
    <subcellularLocation>
        <location evidence="1">Membrane</location>
        <topology evidence="1">Multi-pass membrane protein</topology>
    </subcellularLocation>
</comment>
<dbReference type="InterPro" id="IPR016439">
    <property type="entry name" value="Lag1/Lac1-like"/>
</dbReference>
<keyword evidence="4 7" id="KW-0812">Transmembrane</keyword>
<evidence type="ECO:0000256" key="3">
    <source>
        <dbReference type="ARBA" id="ARBA00004991"/>
    </source>
</evidence>
<evidence type="ECO:0000256" key="4">
    <source>
        <dbReference type="ARBA" id="ARBA00022692"/>
    </source>
</evidence>
<accession>A0ABM4BIT9</accession>
<evidence type="ECO:0000313" key="10">
    <source>
        <dbReference type="Proteomes" id="UP001652625"/>
    </source>
</evidence>
<gene>
    <name evidence="11" type="primary">LOC100215789</name>
</gene>
<feature type="transmembrane region" description="Helical" evidence="8">
    <location>
        <begin position="220"/>
        <end position="239"/>
    </location>
</feature>
<dbReference type="RefSeq" id="XP_065648939.1">
    <property type="nucleotide sequence ID" value="XM_065792867.1"/>
</dbReference>
<evidence type="ECO:0000256" key="2">
    <source>
        <dbReference type="ARBA" id="ARBA00004760"/>
    </source>
</evidence>
<evidence type="ECO:0000256" key="8">
    <source>
        <dbReference type="SAM" id="Phobius"/>
    </source>
</evidence>
<dbReference type="GeneID" id="100215789"/>
<evidence type="ECO:0000256" key="7">
    <source>
        <dbReference type="PROSITE-ProRule" id="PRU00205"/>
    </source>
</evidence>
<dbReference type="PROSITE" id="PS50922">
    <property type="entry name" value="TLC"/>
    <property type="match status" value="1"/>
</dbReference>
<evidence type="ECO:0000313" key="11">
    <source>
        <dbReference type="RefSeq" id="XP_065648939.1"/>
    </source>
</evidence>
<name>A0ABM4BIT9_HYDVU</name>
<evidence type="ECO:0000259" key="9">
    <source>
        <dbReference type="PROSITE" id="PS50922"/>
    </source>
</evidence>
<evidence type="ECO:0000256" key="5">
    <source>
        <dbReference type="ARBA" id="ARBA00022989"/>
    </source>
</evidence>
<feature type="domain" description="TLC" evidence="9">
    <location>
        <begin position="81"/>
        <end position="295"/>
    </location>
</feature>
<dbReference type="Proteomes" id="UP001652625">
    <property type="component" value="Chromosome 03"/>
</dbReference>
<proteinExistence type="predicted"/>
<feature type="transmembrane region" description="Helical" evidence="8">
    <location>
        <begin position="271"/>
        <end position="295"/>
    </location>
</feature>
<sequence length="316" mass="37425">MSDSSEMFSLSINELQKRWLEIGPFNKILPTFFAEVVETNHILFEEVAIVVAITLAFTIHRYFLTTLFLKPISKFLDFNAKNELKFCESCCKLLYYTCFFVWEYYTVNILYPELRYSTKAHWEGWHKDMDIPNPIKYLYFLEAGFYFHSIFATIFMDVWKKDSIAMIIHHILANTLIIFSMSTRYHCIGLIVMYLHDPADIALEGSKLVICFNSKKQSNVLEIISSIGFLIFTWAWFYFRLWVFPQLVLFSSLYTGFVGTTRPFYFPFNIMLFMLFILNVYWFHFIVALIMRIALGKSNCVDDVREYEDGSLKKKN</sequence>
<dbReference type="SMART" id="SM00724">
    <property type="entry name" value="TLC"/>
    <property type="match status" value="1"/>
</dbReference>
<dbReference type="Pfam" id="PF03798">
    <property type="entry name" value="TRAM_LAG1_CLN8"/>
    <property type="match status" value="1"/>
</dbReference>
<comment type="pathway">
    <text evidence="3">Sphingolipid metabolism.</text>
</comment>
<feature type="transmembrane region" description="Helical" evidence="8">
    <location>
        <begin position="47"/>
        <end position="72"/>
    </location>
</feature>